<dbReference type="GO" id="GO:0005524">
    <property type="term" value="F:ATP binding"/>
    <property type="evidence" value="ECO:0007669"/>
    <property type="project" value="UniProtKB-KW"/>
</dbReference>
<keyword evidence="8 10" id="KW-1133">Transmembrane helix</keyword>
<feature type="transmembrane region" description="Helical" evidence="10">
    <location>
        <begin position="624"/>
        <end position="654"/>
    </location>
</feature>
<feature type="transmembrane region" description="Helical" evidence="10">
    <location>
        <begin position="582"/>
        <end position="604"/>
    </location>
</feature>
<dbReference type="Proteomes" id="UP000006729">
    <property type="component" value="Chromosome 8"/>
</dbReference>
<dbReference type="InterPro" id="IPR003439">
    <property type="entry name" value="ABC_transporter-like_ATP-bd"/>
</dbReference>
<feature type="transmembrane region" description="Helical" evidence="10">
    <location>
        <begin position="691"/>
        <end position="713"/>
    </location>
</feature>
<comment type="subcellular location">
    <subcellularLocation>
        <location evidence="1">Membrane</location>
        <topology evidence="1">Multi-pass membrane protein</topology>
    </subcellularLocation>
</comment>
<dbReference type="FunFam" id="3.40.50.300:FF:000179">
    <property type="entry name" value="ABC transporter G family member 34"/>
    <property type="match status" value="1"/>
</dbReference>
<dbReference type="InterPro" id="IPR003593">
    <property type="entry name" value="AAA+_ATPase"/>
</dbReference>
<dbReference type="SUPFAM" id="SSF52540">
    <property type="entry name" value="P-loop containing nucleoside triphosphate hydrolases"/>
    <property type="match status" value="1"/>
</dbReference>
<dbReference type="Pfam" id="PF00005">
    <property type="entry name" value="ABC_tran"/>
    <property type="match status" value="1"/>
</dbReference>
<keyword evidence="9 10" id="KW-0472">Membrane</keyword>
<feature type="transmembrane region" description="Helical" evidence="10">
    <location>
        <begin position="949"/>
        <end position="970"/>
    </location>
</feature>
<dbReference type="InParanoid" id="A0A3N7FGI1"/>
<evidence type="ECO:0000313" key="12">
    <source>
        <dbReference type="EMBL" id="RQO94472.1"/>
    </source>
</evidence>
<feature type="transmembrane region" description="Helical" evidence="10">
    <location>
        <begin position="548"/>
        <end position="570"/>
    </location>
</feature>
<dbReference type="InterPro" id="IPR043926">
    <property type="entry name" value="ABCG_dom"/>
</dbReference>
<keyword evidence="4 10" id="KW-0812">Transmembrane</keyword>
<sequence>MNSQMSSTVKIEYLQDIELTESGRSTVSSASGSQVPSFHGVSIGNSDHYVSNGVVENDLQQRDTIERLPTFERITTALLDEVDDGKTGNKQADVKGKRIVNVAKLGAQDRHMLIEKLIKHIENDNLQLLQKLRERLDQVGVEFPTVEVRYRSLCVEAECEVVHGKPLPTLWSTAKGMLSGIANLSCLRQRAKISILKDVRGIIKPRTMTLLLGPPGCGKTTLLLALAGKLSHSLELSGELSYNGYGLGEFVPQKTSAYVSQYDLHIPEMTVRETIDFSACCQGIGSRAEILMEVIRREKQAGIHPDSDVDTYMKGISVEGLKSTLQTDYILKILGLDICSDTMIGDAMRRGISGGQKKRLTTGEMIVGPTKALFMDEISNGLDSSTTSQIVSCLQQMAHVTHDTVLISLLQPAPETFDLFDDVILMAEGKIVYHGPRSSICKFFEDCGFRCPERKGVADFLQEVISRKDQAQYWYCKEQPYSYVSIDEYVKKFKESEFGQKLDEELSKPFAKSESHKTALSFEKYSLPKWELFKVCSTREFLLMKRNYFIYVFKSVLLVFIASVTMTVLLRTRMAVDPIHANYYMGALFYALIILLVDGLPELLMTVSRLAVFNKQRELCFYPAWAYAIPAAILKVPLSFLEAFVWTTLTYYVIGYSPEVSRFFRQFLLFFLVHLTSTSMYRFIASIFQTVVASTLAGSLIVLIVLLFGGFLIQKPSMPAWLEWGFWFSPLTYGEIGLTVNEFLAPRWGKLLLMKLGGRIIYFGPVGQFSSKVIEYFESIPGVPKIEDKYNPATWMLEVTSRSAEAELGVDFAQIYRESTLYKENKQLVEQLSSPISGSKDLHFPSRFPQNGWEQLKACIWKQNLSYWRSPAYNLIRIFYIFSGSVLFGLLFWQQGKRIENHQDLFNILGSMYSAIIFFGISNCSGVLPRIAAERAVMYRERFAGMYSSWAYSCAQVLVEVPYLLAQAIIYVTITHTMIGYSLSPYKIFWSVYGMFCTLLSFNYLGMLLISVTPDIQLASALTSPFYTMLHLFSGFFVPRTYIPKWWIWLYYISPTSWQLNGLFTSQYGDLEKEITVFGQTKSVAAFLQDYFGFHRNFLSVVAVVLIIFPIIFASLFAYFIGRLNFQKR</sequence>
<accession>A0A3N7FGI1</accession>
<feature type="transmembrane region" description="Helical" evidence="10">
    <location>
        <begin position="1024"/>
        <end position="1043"/>
    </location>
</feature>
<feature type="domain" description="ABC transporter" evidence="11">
    <location>
        <begin position="181"/>
        <end position="453"/>
    </location>
</feature>
<evidence type="ECO:0000259" key="11">
    <source>
        <dbReference type="PROSITE" id="PS50893"/>
    </source>
</evidence>
<name>A0A3N7FGI1_POPTR</name>
<evidence type="ECO:0000256" key="1">
    <source>
        <dbReference type="ARBA" id="ARBA00004141"/>
    </source>
</evidence>
<feature type="transmembrane region" description="Helical" evidence="10">
    <location>
        <begin position="666"/>
        <end position="685"/>
    </location>
</feature>
<evidence type="ECO:0000256" key="6">
    <source>
        <dbReference type="ARBA" id="ARBA00022741"/>
    </source>
</evidence>
<dbReference type="SMART" id="SM00382">
    <property type="entry name" value="AAA"/>
    <property type="match status" value="1"/>
</dbReference>
<evidence type="ECO:0000256" key="3">
    <source>
        <dbReference type="ARBA" id="ARBA00022448"/>
    </source>
</evidence>
<gene>
    <name evidence="12" type="ORF">POPTR_008G098850</name>
</gene>
<keyword evidence="13" id="KW-1185">Reference proteome</keyword>
<evidence type="ECO:0000256" key="5">
    <source>
        <dbReference type="ARBA" id="ARBA00022737"/>
    </source>
</evidence>
<evidence type="ECO:0000256" key="10">
    <source>
        <dbReference type="SAM" id="Phobius"/>
    </source>
</evidence>
<feature type="transmembrane region" description="Helical" evidence="10">
    <location>
        <begin position="905"/>
        <end position="928"/>
    </location>
</feature>
<dbReference type="GO" id="GO:0016887">
    <property type="term" value="F:ATP hydrolysis activity"/>
    <property type="evidence" value="ECO:0007669"/>
    <property type="project" value="InterPro"/>
</dbReference>
<organism evidence="12 13">
    <name type="scientific">Populus trichocarpa</name>
    <name type="common">Western balsam poplar</name>
    <name type="synonym">Populus balsamifera subsp. trichocarpa</name>
    <dbReference type="NCBI Taxonomy" id="3694"/>
    <lineage>
        <taxon>Eukaryota</taxon>
        <taxon>Viridiplantae</taxon>
        <taxon>Streptophyta</taxon>
        <taxon>Embryophyta</taxon>
        <taxon>Tracheophyta</taxon>
        <taxon>Spermatophyta</taxon>
        <taxon>Magnoliopsida</taxon>
        <taxon>eudicotyledons</taxon>
        <taxon>Gunneridae</taxon>
        <taxon>Pentapetalae</taxon>
        <taxon>rosids</taxon>
        <taxon>fabids</taxon>
        <taxon>Malpighiales</taxon>
        <taxon>Salicaceae</taxon>
        <taxon>Saliceae</taxon>
        <taxon>Populus</taxon>
    </lineage>
</organism>
<dbReference type="Pfam" id="PF19055">
    <property type="entry name" value="ABC2_membrane_7"/>
    <property type="match status" value="1"/>
</dbReference>
<dbReference type="GO" id="GO:0140359">
    <property type="term" value="F:ABC-type transporter activity"/>
    <property type="evidence" value="ECO:0007669"/>
    <property type="project" value="InterPro"/>
</dbReference>
<dbReference type="EMBL" id="CM009297">
    <property type="protein sequence ID" value="RQO94472.1"/>
    <property type="molecule type" value="Genomic_DNA"/>
</dbReference>
<comment type="similarity">
    <text evidence="2">Belongs to the ABC transporter superfamily. ABCG family. PDR (TC 3.A.1.205) subfamily.</text>
</comment>
<keyword evidence="6" id="KW-0547">Nucleotide-binding</keyword>
<evidence type="ECO:0000256" key="7">
    <source>
        <dbReference type="ARBA" id="ARBA00022840"/>
    </source>
</evidence>
<keyword evidence="7" id="KW-0067">ATP-binding</keyword>
<evidence type="ECO:0000256" key="9">
    <source>
        <dbReference type="ARBA" id="ARBA00023136"/>
    </source>
</evidence>
<dbReference type="AlphaFoldDB" id="A0A3N7FGI1"/>
<feature type="transmembrane region" description="Helical" evidence="10">
    <location>
        <begin position="1098"/>
        <end position="1121"/>
    </location>
</feature>
<reference evidence="12 13" key="1">
    <citation type="journal article" date="2006" name="Science">
        <title>The genome of black cottonwood, Populus trichocarpa (Torr. &amp; Gray).</title>
        <authorList>
            <person name="Tuskan G.A."/>
            <person name="Difazio S."/>
            <person name="Jansson S."/>
            <person name="Bohlmann J."/>
            <person name="Grigoriev I."/>
            <person name="Hellsten U."/>
            <person name="Putnam N."/>
            <person name="Ralph S."/>
            <person name="Rombauts S."/>
            <person name="Salamov A."/>
            <person name="Schein J."/>
            <person name="Sterck L."/>
            <person name="Aerts A."/>
            <person name="Bhalerao R.R."/>
            <person name="Bhalerao R.P."/>
            <person name="Blaudez D."/>
            <person name="Boerjan W."/>
            <person name="Brun A."/>
            <person name="Brunner A."/>
            <person name="Busov V."/>
            <person name="Campbell M."/>
            <person name="Carlson J."/>
            <person name="Chalot M."/>
            <person name="Chapman J."/>
            <person name="Chen G.L."/>
            <person name="Cooper D."/>
            <person name="Coutinho P.M."/>
            <person name="Couturier J."/>
            <person name="Covert S."/>
            <person name="Cronk Q."/>
            <person name="Cunningham R."/>
            <person name="Davis J."/>
            <person name="Degroeve S."/>
            <person name="Dejardin A."/>
            <person name="Depamphilis C."/>
            <person name="Detter J."/>
            <person name="Dirks B."/>
            <person name="Dubchak I."/>
            <person name="Duplessis S."/>
            <person name="Ehlting J."/>
            <person name="Ellis B."/>
            <person name="Gendler K."/>
            <person name="Goodstein D."/>
            <person name="Gribskov M."/>
            <person name="Grimwood J."/>
            <person name="Groover A."/>
            <person name="Gunter L."/>
            <person name="Hamberger B."/>
            <person name="Heinze B."/>
            <person name="Helariutta Y."/>
            <person name="Henrissat B."/>
            <person name="Holligan D."/>
            <person name="Holt R."/>
            <person name="Huang W."/>
            <person name="Islam-Faridi N."/>
            <person name="Jones S."/>
            <person name="Jones-Rhoades M."/>
            <person name="Jorgensen R."/>
            <person name="Joshi C."/>
            <person name="Kangasjarvi J."/>
            <person name="Karlsson J."/>
            <person name="Kelleher C."/>
            <person name="Kirkpatrick R."/>
            <person name="Kirst M."/>
            <person name="Kohler A."/>
            <person name="Kalluri U."/>
            <person name="Larimer F."/>
            <person name="Leebens-Mack J."/>
            <person name="Leple J.C."/>
            <person name="Locascio P."/>
            <person name="Lou Y."/>
            <person name="Lucas S."/>
            <person name="Martin F."/>
            <person name="Montanini B."/>
            <person name="Napoli C."/>
            <person name="Nelson D.R."/>
            <person name="Nelson C."/>
            <person name="Nieminen K."/>
            <person name="Nilsson O."/>
            <person name="Pereda V."/>
            <person name="Peter G."/>
            <person name="Philippe R."/>
            <person name="Pilate G."/>
            <person name="Poliakov A."/>
            <person name="Razumovskaya J."/>
            <person name="Richardson P."/>
            <person name="Rinaldi C."/>
            <person name="Ritland K."/>
            <person name="Rouze P."/>
            <person name="Ryaboy D."/>
            <person name="Schmutz J."/>
            <person name="Schrader J."/>
            <person name="Segerman B."/>
            <person name="Shin H."/>
            <person name="Siddiqui A."/>
            <person name="Sterky F."/>
            <person name="Terry A."/>
            <person name="Tsai C.J."/>
            <person name="Uberbacher E."/>
            <person name="Unneberg P."/>
            <person name="Vahala J."/>
            <person name="Wall K."/>
            <person name="Wessler S."/>
            <person name="Yang G."/>
            <person name="Yin T."/>
            <person name="Douglas C."/>
            <person name="Marra M."/>
            <person name="Sandberg G."/>
            <person name="Van de Peer Y."/>
            <person name="Rokhsar D."/>
        </authorList>
    </citation>
    <scope>NUCLEOTIDE SEQUENCE [LARGE SCALE GENOMIC DNA]</scope>
    <source>
        <strain evidence="13">cv. Nisqually</strain>
    </source>
</reference>
<dbReference type="PANTHER" id="PTHR19241">
    <property type="entry name" value="ATP-BINDING CASSETTE TRANSPORTER"/>
    <property type="match status" value="1"/>
</dbReference>
<dbReference type="InterPro" id="IPR027417">
    <property type="entry name" value="P-loop_NTPase"/>
</dbReference>
<dbReference type="GO" id="GO:0005886">
    <property type="term" value="C:plasma membrane"/>
    <property type="evidence" value="ECO:0007669"/>
    <property type="project" value="UniProtKB-ARBA"/>
</dbReference>
<dbReference type="Pfam" id="PF01061">
    <property type="entry name" value="ABC2_membrane"/>
    <property type="match status" value="2"/>
</dbReference>
<evidence type="ECO:0000256" key="2">
    <source>
        <dbReference type="ARBA" id="ARBA00006012"/>
    </source>
</evidence>
<feature type="transmembrane region" description="Helical" evidence="10">
    <location>
        <begin position="990"/>
        <end position="1012"/>
    </location>
</feature>
<evidence type="ECO:0000313" key="13">
    <source>
        <dbReference type="Proteomes" id="UP000006729"/>
    </source>
</evidence>
<dbReference type="InterPro" id="IPR013525">
    <property type="entry name" value="ABC2_TM"/>
</dbReference>
<evidence type="ECO:0000256" key="8">
    <source>
        <dbReference type="ARBA" id="ARBA00022989"/>
    </source>
</evidence>
<dbReference type="PROSITE" id="PS50893">
    <property type="entry name" value="ABC_TRANSPORTER_2"/>
    <property type="match status" value="1"/>
</dbReference>
<evidence type="ECO:0000256" key="4">
    <source>
        <dbReference type="ARBA" id="ARBA00022692"/>
    </source>
</evidence>
<keyword evidence="5" id="KW-0677">Repeat</keyword>
<protein>
    <recommendedName>
        <fullName evidence="11">ABC transporter domain-containing protein</fullName>
    </recommendedName>
</protein>
<feature type="transmembrane region" description="Helical" evidence="10">
    <location>
        <begin position="872"/>
        <end position="893"/>
    </location>
</feature>
<dbReference type="Gene3D" id="3.40.50.300">
    <property type="entry name" value="P-loop containing nucleotide triphosphate hydrolases"/>
    <property type="match status" value="1"/>
</dbReference>
<proteinExistence type="inferred from homology"/>
<keyword evidence="3" id="KW-0813">Transport</keyword>